<dbReference type="InterPro" id="IPR029044">
    <property type="entry name" value="Nucleotide-diphossugar_trans"/>
</dbReference>
<protein>
    <submittedName>
        <fullName evidence="2">4-diphosphocytidyl-2C-methyl-D-erythritol synthase</fullName>
    </submittedName>
</protein>
<dbReference type="Proteomes" id="UP000008204">
    <property type="component" value="Chromosome"/>
</dbReference>
<evidence type="ECO:0000313" key="2">
    <source>
        <dbReference type="EMBL" id="ACK66171.1"/>
    </source>
</evidence>
<evidence type="ECO:0000313" key="3">
    <source>
        <dbReference type="Proteomes" id="UP000008204"/>
    </source>
</evidence>
<dbReference type="CDD" id="cd04182">
    <property type="entry name" value="GT_2_like_f"/>
    <property type="match status" value="1"/>
</dbReference>
<reference evidence="3" key="1">
    <citation type="journal article" date="2011" name="MBio">
        <title>Novel metabolic attributes of the genus Cyanothece, comprising a group of unicellular nitrogen-fixing Cyanobacteria.</title>
        <authorList>
            <person name="Bandyopadhyay A."/>
            <person name="Elvitigala T."/>
            <person name="Welsh E."/>
            <person name="Stockel J."/>
            <person name="Liberton M."/>
            <person name="Min H."/>
            <person name="Sherman L.A."/>
            <person name="Pakrasi H.B."/>
        </authorList>
    </citation>
    <scope>NUCLEOTIDE SEQUENCE [LARGE SCALE GENOMIC DNA]</scope>
    <source>
        <strain evidence="3">PCC 8801</strain>
    </source>
</reference>
<evidence type="ECO:0000259" key="1">
    <source>
        <dbReference type="Pfam" id="PF12804"/>
    </source>
</evidence>
<dbReference type="PANTHER" id="PTHR43777:SF1">
    <property type="entry name" value="MOLYBDENUM COFACTOR CYTIDYLYLTRANSFERASE"/>
    <property type="match status" value="1"/>
</dbReference>
<dbReference type="InterPro" id="IPR025877">
    <property type="entry name" value="MobA-like_NTP_Trfase"/>
</dbReference>
<sequence length="208" mass="22972">MVTNKLEKVAIAILAAGRGSRFNSNQSKLLAQLQRRSLLDWSLAAAIKSQLRPILVVVGYQASQVSILDEPVRIVYNPAWQQGIASSLKAAIEAVESDFNIDALIIGLGDQPLIHPQSYRRLAQAYVQGASFAVATYQQARRNPVLLARSLWPVVMKLEGDQGAKVLMSDYTVVEVPCDGSPVDVDTWEDLEQIERMNKDEQTTTTYS</sequence>
<proteinExistence type="predicted"/>
<dbReference type="STRING" id="41431.PCC8801_2139"/>
<dbReference type="AlphaFoldDB" id="B7K024"/>
<dbReference type="eggNOG" id="COG2068">
    <property type="taxonomic scope" value="Bacteria"/>
</dbReference>
<dbReference type="PANTHER" id="PTHR43777">
    <property type="entry name" value="MOLYBDENUM COFACTOR CYTIDYLYLTRANSFERASE"/>
    <property type="match status" value="1"/>
</dbReference>
<name>B7K024_RIPO1</name>
<dbReference type="RefSeq" id="WP_012595439.1">
    <property type="nucleotide sequence ID" value="NC_011726.1"/>
</dbReference>
<organism evidence="2 3">
    <name type="scientific">Rippkaea orientalis (strain PCC 8801 / RF-1)</name>
    <name type="common">Cyanothece sp. (strain PCC 8801)</name>
    <dbReference type="NCBI Taxonomy" id="41431"/>
    <lineage>
        <taxon>Bacteria</taxon>
        <taxon>Bacillati</taxon>
        <taxon>Cyanobacteriota</taxon>
        <taxon>Cyanophyceae</taxon>
        <taxon>Oscillatoriophycideae</taxon>
        <taxon>Chroococcales</taxon>
        <taxon>Aphanothecaceae</taxon>
        <taxon>Rippkaea</taxon>
        <taxon>Rippkaea orientalis</taxon>
    </lineage>
</organism>
<dbReference type="GO" id="GO:0016779">
    <property type="term" value="F:nucleotidyltransferase activity"/>
    <property type="evidence" value="ECO:0007669"/>
    <property type="project" value="UniProtKB-ARBA"/>
</dbReference>
<dbReference type="OrthoDB" id="285216at2"/>
<dbReference type="Pfam" id="PF12804">
    <property type="entry name" value="NTP_transf_3"/>
    <property type="match status" value="1"/>
</dbReference>
<gene>
    <name evidence="2" type="ordered locus">PCC8801_2139</name>
</gene>
<feature type="domain" description="MobA-like NTP transferase" evidence="1">
    <location>
        <begin position="12"/>
        <end position="170"/>
    </location>
</feature>
<keyword evidence="3" id="KW-1185">Reference proteome</keyword>
<accession>B7K024</accession>
<dbReference type="SUPFAM" id="SSF53448">
    <property type="entry name" value="Nucleotide-diphospho-sugar transferases"/>
    <property type="match status" value="1"/>
</dbReference>
<dbReference type="Gene3D" id="3.90.550.10">
    <property type="entry name" value="Spore Coat Polysaccharide Biosynthesis Protein SpsA, Chain A"/>
    <property type="match status" value="1"/>
</dbReference>
<dbReference type="KEGG" id="cyp:PCC8801_2139"/>
<dbReference type="EMBL" id="CP001287">
    <property type="protein sequence ID" value="ACK66171.1"/>
    <property type="molecule type" value="Genomic_DNA"/>
</dbReference>
<dbReference type="HOGENOM" id="CLU_061980_2_2_3"/>